<evidence type="ECO:0000313" key="3">
    <source>
        <dbReference type="Proteomes" id="UP000077202"/>
    </source>
</evidence>
<evidence type="ECO:0000313" key="2">
    <source>
        <dbReference type="EMBL" id="OAE35176.1"/>
    </source>
</evidence>
<sequence length="659" mass="72804">MGYKTSTTKETRSFPDSSRDAIEDSRVYDHYDYAFDEFETYVQDDFESGESRRREVEIEKTKSPRRSTNVLHNTGCKEGRQVKPHPRWEKLNSEGALRENSYDWFSQAPFDLPSDRNASRKLWKLIQTDPGAWSRSRASQTHKVTQATVAAMAPDDLAAPARTGPINQCSNLTYSMFGANLAQLSQLKSFLSYAAYVIESLVSRSAQQASIGLRLSDVVKEDHSSDGRLTDGSMILVDALSEDFLVGRRVQYISFKESSSTTLLCCYGPSSSGSEHAREGCICIYNALSNPSLQFTLLLQGVPICASWSGYTQRNDWGIVVAGTQDGTLALWDLSSQPVGTLGPQFPLYPTYSTCYRIEDNHRAAIHSVSLYSNSMTMGANATDFGGGTSGSSLKLLSVDKLGFVHMWIVEEVRVKAARDDELGLHPDGRLCLVRTGTSCSVPRSADGMEIAEPETCRFAVIPGCVQEVLIALTDGSLVKTSLVGSKPCAPRKYYRRALKGLKPVASPVVSMCFSPFVEDCFLVAYADSTLAIFTVDKPHPWGVWTLPLSDSDGHIVSAQWSPEGSTIFFVAVSSRRVHVFDLSLGLTEPKFSETLQMDSSDEIVCFEMSNREAFGSRKPDMEYSFVTASVFGDVKLHLLKRNSDDFRTKSLKQVLLTS</sequence>
<dbReference type="InterPro" id="IPR042505">
    <property type="entry name" value="DYNC2I1"/>
</dbReference>
<protein>
    <submittedName>
        <fullName evidence="2">Uncharacterized protein</fullName>
    </submittedName>
</protein>
<proteinExistence type="predicted"/>
<dbReference type="GO" id="GO:0045504">
    <property type="term" value="F:dynein heavy chain binding"/>
    <property type="evidence" value="ECO:0007669"/>
    <property type="project" value="InterPro"/>
</dbReference>
<dbReference type="EMBL" id="LVLJ01000253">
    <property type="protein sequence ID" value="OAE35176.1"/>
    <property type="molecule type" value="Genomic_DNA"/>
</dbReference>
<dbReference type="AlphaFoldDB" id="A0A176WSA5"/>
<dbReference type="GO" id="GO:0005868">
    <property type="term" value="C:cytoplasmic dynein complex"/>
    <property type="evidence" value="ECO:0007669"/>
    <property type="project" value="InterPro"/>
</dbReference>
<feature type="region of interest" description="Disordered" evidence="1">
    <location>
        <begin position="49"/>
        <end position="84"/>
    </location>
</feature>
<feature type="compositionally biased region" description="Basic and acidic residues" evidence="1">
    <location>
        <begin position="49"/>
        <end position="62"/>
    </location>
</feature>
<organism evidence="2 3">
    <name type="scientific">Marchantia polymorpha subsp. ruderalis</name>
    <dbReference type="NCBI Taxonomy" id="1480154"/>
    <lineage>
        <taxon>Eukaryota</taxon>
        <taxon>Viridiplantae</taxon>
        <taxon>Streptophyta</taxon>
        <taxon>Embryophyta</taxon>
        <taxon>Marchantiophyta</taxon>
        <taxon>Marchantiopsida</taxon>
        <taxon>Marchantiidae</taxon>
        <taxon>Marchantiales</taxon>
        <taxon>Marchantiaceae</taxon>
        <taxon>Marchantia</taxon>
    </lineage>
</organism>
<feature type="compositionally biased region" description="Basic and acidic residues" evidence="1">
    <location>
        <begin position="7"/>
        <end position="21"/>
    </location>
</feature>
<dbReference type="PANTHER" id="PTHR16022:SF0">
    <property type="entry name" value="CYTOPLASMIC DYNEIN 2 INTERMEDIATE CHAIN 1"/>
    <property type="match status" value="1"/>
</dbReference>
<reference evidence="2" key="1">
    <citation type="submission" date="2016-03" db="EMBL/GenBank/DDBJ databases">
        <title>Mechanisms controlling the formation of the plant cell surface in tip-growing cells are functionally conserved among land plants.</title>
        <authorList>
            <person name="Honkanen S."/>
            <person name="Jones V.A."/>
            <person name="Morieri G."/>
            <person name="Champion C."/>
            <person name="Hetherington A.J."/>
            <person name="Kelly S."/>
            <person name="Saint-Marcoux D."/>
            <person name="Proust H."/>
            <person name="Prescott H."/>
            <person name="Dolan L."/>
        </authorList>
    </citation>
    <scope>NUCLEOTIDE SEQUENCE [LARGE SCALE GENOMIC DNA]</scope>
    <source>
        <tissue evidence="2">Whole gametophyte</tissue>
    </source>
</reference>
<dbReference type="GO" id="GO:0005929">
    <property type="term" value="C:cilium"/>
    <property type="evidence" value="ECO:0007669"/>
    <property type="project" value="GOC"/>
</dbReference>
<gene>
    <name evidence="2" type="ORF">AXG93_4461s1570</name>
</gene>
<dbReference type="SUPFAM" id="SSF50978">
    <property type="entry name" value="WD40 repeat-like"/>
    <property type="match status" value="1"/>
</dbReference>
<accession>A0A176WSA5</accession>
<dbReference type="GO" id="GO:0042073">
    <property type="term" value="P:intraciliary transport"/>
    <property type="evidence" value="ECO:0007669"/>
    <property type="project" value="InterPro"/>
</dbReference>
<evidence type="ECO:0000256" key="1">
    <source>
        <dbReference type="SAM" id="MobiDB-lite"/>
    </source>
</evidence>
<dbReference type="GO" id="GO:0045503">
    <property type="term" value="F:dynein light chain binding"/>
    <property type="evidence" value="ECO:0007669"/>
    <property type="project" value="InterPro"/>
</dbReference>
<dbReference type="Gene3D" id="2.130.10.10">
    <property type="entry name" value="YVTN repeat-like/Quinoprotein amine dehydrogenase"/>
    <property type="match status" value="2"/>
</dbReference>
<name>A0A176WSA5_MARPO</name>
<feature type="compositionally biased region" description="Basic and acidic residues" evidence="1">
    <location>
        <begin position="75"/>
        <end position="84"/>
    </location>
</feature>
<feature type="region of interest" description="Disordered" evidence="1">
    <location>
        <begin position="1"/>
        <end position="21"/>
    </location>
</feature>
<comment type="caution">
    <text evidence="2">The sequence shown here is derived from an EMBL/GenBank/DDBJ whole genome shotgun (WGS) entry which is preliminary data.</text>
</comment>
<dbReference type="PANTHER" id="PTHR16022">
    <property type="entry name" value="WD REPEAT DOMAIN 60"/>
    <property type="match status" value="1"/>
</dbReference>
<keyword evidence="3" id="KW-1185">Reference proteome</keyword>
<dbReference type="Proteomes" id="UP000077202">
    <property type="component" value="Unassembled WGS sequence"/>
</dbReference>
<dbReference type="InterPro" id="IPR036322">
    <property type="entry name" value="WD40_repeat_dom_sf"/>
</dbReference>
<dbReference type="InterPro" id="IPR015943">
    <property type="entry name" value="WD40/YVTN_repeat-like_dom_sf"/>
</dbReference>